<dbReference type="Pfam" id="PF03544">
    <property type="entry name" value="TonB_C"/>
    <property type="match status" value="1"/>
</dbReference>
<evidence type="ECO:0000256" key="6">
    <source>
        <dbReference type="ARBA" id="ARBA00022692"/>
    </source>
</evidence>
<name>A0ABT6TXT0_9GAMM</name>
<feature type="domain" description="TonB C-terminal" evidence="11">
    <location>
        <begin position="4"/>
        <end position="98"/>
    </location>
</feature>
<keyword evidence="4" id="KW-1003">Cell membrane</keyword>
<dbReference type="NCBIfam" id="TIGR01352">
    <property type="entry name" value="tonB_Cterm"/>
    <property type="match status" value="1"/>
</dbReference>
<dbReference type="InterPro" id="IPR037682">
    <property type="entry name" value="TonB_C"/>
</dbReference>
<evidence type="ECO:0000256" key="5">
    <source>
        <dbReference type="ARBA" id="ARBA00022519"/>
    </source>
</evidence>
<evidence type="ECO:0000256" key="4">
    <source>
        <dbReference type="ARBA" id="ARBA00022475"/>
    </source>
</evidence>
<dbReference type="Proteomes" id="UP001156974">
    <property type="component" value="Unassembled WGS sequence"/>
</dbReference>
<evidence type="ECO:0000256" key="9">
    <source>
        <dbReference type="ARBA" id="ARBA00023136"/>
    </source>
</evidence>
<accession>A0ABT6TXT0</accession>
<dbReference type="PROSITE" id="PS52015">
    <property type="entry name" value="TONB_CTD"/>
    <property type="match status" value="1"/>
</dbReference>
<dbReference type="RefSeq" id="WP_181447679.1">
    <property type="nucleotide sequence ID" value="NZ_JAKUMG010000002.1"/>
</dbReference>
<organism evidence="12 13">
    <name type="scientific">Pseudoalteromonas shioyasakiensis</name>
    <dbReference type="NCBI Taxonomy" id="1190813"/>
    <lineage>
        <taxon>Bacteria</taxon>
        <taxon>Pseudomonadati</taxon>
        <taxon>Pseudomonadota</taxon>
        <taxon>Gammaproteobacteria</taxon>
        <taxon>Alteromonadales</taxon>
        <taxon>Pseudoalteromonadaceae</taxon>
        <taxon>Pseudoalteromonas</taxon>
    </lineage>
</organism>
<dbReference type="SUPFAM" id="SSF74653">
    <property type="entry name" value="TolA/TonB C-terminal domain"/>
    <property type="match status" value="1"/>
</dbReference>
<comment type="subcellular location">
    <subcellularLocation>
        <location evidence="1">Cell inner membrane</location>
        <topology evidence="1">Single-pass membrane protein</topology>
        <orientation evidence="1">Periplasmic side</orientation>
    </subcellularLocation>
</comment>
<keyword evidence="3" id="KW-0813">Transport</keyword>
<keyword evidence="6" id="KW-0812">Transmembrane</keyword>
<keyword evidence="13" id="KW-1185">Reference proteome</keyword>
<sequence length="98" mass="11003">MFKIKKLILICLIYALSGCASSDVEPVPKGWVLLSFDIDSNGNPINIKVLESNPSIVFDKEAVIALEKWKFKPKVVNGVQVAQKELQVRLDFELNDEN</sequence>
<keyword evidence="5" id="KW-0997">Cell inner membrane</keyword>
<dbReference type="PANTHER" id="PTHR33446">
    <property type="entry name" value="PROTEIN TONB-RELATED"/>
    <property type="match status" value="1"/>
</dbReference>
<reference evidence="12 13" key="1">
    <citation type="submission" date="2022-02" db="EMBL/GenBank/DDBJ databases">
        <title>Genome analysis of Beneficial Microorganisms for Coral consortium from Pocillopora damicornis.</title>
        <authorList>
            <person name="Rosado P.M."/>
            <person name="Cardoso P.M."/>
            <person name="Rosado J.G."/>
            <person name="Schultz J."/>
            <person name="Rocha U."/>
            <person name="Costa T.K."/>
            <person name="Peixoto R.S."/>
        </authorList>
    </citation>
    <scope>NUCLEOTIDE SEQUENCE [LARGE SCALE GENOMIC DNA]</scope>
    <source>
        <strain evidence="12 13">BMC5</strain>
    </source>
</reference>
<dbReference type="Gene3D" id="3.30.1150.10">
    <property type="match status" value="1"/>
</dbReference>
<dbReference type="PROSITE" id="PS51257">
    <property type="entry name" value="PROKAR_LIPOPROTEIN"/>
    <property type="match status" value="1"/>
</dbReference>
<evidence type="ECO:0000259" key="11">
    <source>
        <dbReference type="PROSITE" id="PS52015"/>
    </source>
</evidence>
<evidence type="ECO:0000313" key="13">
    <source>
        <dbReference type="Proteomes" id="UP001156974"/>
    </source>
</evidence>
<keyword evidence="8" id="KW-1133">Transmembrane helix</keyword>
<dbReference type="PANTHER" id="PTHR33446:SF14">
    <property type="entry name" value="PROTEIN TONB"/>
    <property type="match status" value="1"/>
</dbReference>
<dbReference type="InterPro" id="IPR051045">
    <property type="entry name" value="TonB-dependent_transducer"/>
</dbReference>
<evidence type="ECO:0000256" key="3">
    <source>
        <dbReference type="ARBA" id="ARBA00022448"/>
    </source>
</evidence>
<proteinExistence type="inferred from homology"/>
<dbReference type="InterPro" id="IPR006260">
    <property type="entry name" value="TonB/TolA_C"/>
</dbReference>
<evidence type="ECO:0000256" key="8">
    <source>
        <dbReference type="ARBA" id="ARBA00022989"/>
    </source>
</evidence>
<evidence type="ECO:0000256" key="7">
    <source>
        <dbReference type="ARBA" id="ARBA00022927"/>
    </source>
</evidence>
<comment type="caution">
    <text evidence="12">The sequence shown here is derived from an EMBL/GenBank/DDBJ whole genome shotgun (WGS) entry which is preliminary data.</text>
</comment>
<evidence type="ECO:0000313" key="12">
    <source>
        <dbReference type="EMBL" id="MDI4668711.1"/>
    </source>
</evidence>
<keyword evidence="7" id="KW-0653">Protein transport</keyword>
<keyword evidence="9" id="KW-0472">Membrane</keyword>
<feature type="chain" id="PRO_5046786141" evidence="10">
    <location>
        <begin position="23"/>
        <end position="98"/>
    </location>
</feature>
<evidence type="ECO:0000256" key="2">
    <source>
        <dbReference type="ARBA" id="ARBA00006555"/>
    </source>
</evidence>
<comment type="similarity">
    <text evidence="2">Belongs to the TonB family.</text>
</comment>
<evidence type="ECO:0000256" key="10">
    <source>
        <dbReference type="SAM" id="SignalP"/>
    </source>
</evidence>
<feature type="signal peptide" evidence="10">
    <location>
        <begin position="1"/>
        <end position="22"/>
    </location>
</feature>
<gene>
    <name evidence="12" type="ORF">MKZ47_06295</name>
</gene>
<keyword evidence="10" id="KW-0732">Signal</keyword>
<evidence type="ECO:0000256" key="1">
    <source>
        <dbReference type="ARBA" id="ARBA00004383"/>
    </source>
</evidence>
<dbReference type="EMBL" id="JAKUMG010000002">
    <property type="protein sequence ID" value="MDI4668711.1"/>
    <property type="molecule type" value="Genomic_DNA"/>
</dbReference>
<protein>
    <submittedName>
        <fullName evidence="12">Energy transducer TonB</fullName>
    </submittedName>
</protein>